<feature type="non-terminal residue" evidence="1">
    <location>
        <position position="1"/>
    </location>
</feature>
<accession>A0A1A8DTY2</accession>
<protein>
    <submittedName>
        <fullName evidence="1">Vav 3 guanine nucleotide exchange factor a</fullName>
    </submittedName>
</protein>
<dbReference type="EMBL" id="HAEA01008231">
    <property type="protein sequence ID" value="SBQ36711.1"/>
    <property type="molecule type" value="Transcribed_RNA"/>
</dbReference>
<sequence>PTWFPVADNLCVCVCVCAHNQHHVHAVRFQTFQSTCLGCEAVKACRKNQVPSLLSGHQTGFKASFFLQRHTLECRRPLTLSIVGPSVVLRGCRAFANGR</sequence>
<organism evidence="1">
    <name type="scientific">Nothobranchius kadleci</name>
    <name type="common">African annual killifish</name>
    <dbReference type="NCBI Taxonomy" id="1051664"/>
    <lineage>
        <taxon>Eukaryota</taxon>
        <taxon>Metazoa</taxon>
        <taxon>Chordata</taxon>
        <taxon>Craniata</taxon>
        <taxon>Vertebrata</taxon>
        <taxon>Euteleostomi</taxon>
        <taxon>Actinopterygii</taxon>
        <taxon>Neopterygii</taxon>
        <taxon>Teleostei</taxon>
        <taxon>Neoteleostei</taxon>
        <taxon>Acanthomorphata</taxon>
        <taxon>Ovalentaria</taxon>
        <taxon>Atherinomorphae</taxon>
        <taxon>Cyprinodontiformes</taxon>
        <taxon>Nothobranchiidae</taxon>
        <taxon>Nothobranchius</taxon>
    </lineage>
</organism>
<gene>
    <name evidence="1" type="primary">VAV3A</name>
</gene>
<proteinExistence type="predicted"/>
<dbReference type="AlphaFoldDB" id="A0A1A8DTY2"/>
<feature type="non-terminal residue" evidence="1">
    <location>
        <position position="99"/>
    </location>
</feature>
<name>A0A1A8DTY2_NOTKA</name>
<reference evidence="1" key="1">
    <citation type="submission" date="2016-05" db="EMBL/GenBank/DDBJ databases">
        <authorList>
            <person name="Lavstsen T."/>
            <person name="Jespersen J.S."/>
        </authorList>
    </citation>
    <scope>NUCLEOTIDE SEQUENCE</scope>
    <source>
        <tissue evidence="1">Brain</tissue>
    </source>
</reference>
<evidence type="ECO:0000313" key="1">
    <source>
        <dbReference type="EMBL" id="SBQ36711.1"/>
    </source>
</evidence>
<reference evidence="1" key="2">
    <citation type="submission" date="2016-06" db="EMBL/GenBank/DDBJ databases">
        <title>The genome of a short-lived fish provides insights into sex chromosome evolution and the genetic control of aging.</title>
        <authorList>
            <person name="Reichwald K."/>
            <person name="Felder M."/>
            <person name="Petzold A."/>
            <person name="Koch P."/>
            <person name="Groth M."/>
            <person name="Platzer M."/>
        </authorList>
    </citation>
    <scope>NUCLEOTIDE SEQUENCE</scope>
    <source>
        <tissue evidence="1">Brain</tissue>
    </source>
</reference>